<gene>
    <name evidence="13" type="ORF">AYO21_00284</name>
</gene>
<dbReference type="Gene3D" id="2.120.10.30">
    <property type="entry name" value="TolB, C-terminal domain"/>
    <property type="match status" value="1"/>
</dbReference>
<evidence type="ECO:0000313" key="13">
    <source>
        <dbReference type="EMBL" id="OAG45648.1"/>
    </source>
</evidence>
<dbReference type="Pfam" id="PF07690">
    <property type="entry name" value="MFS_1"/>
    <property type="match status" value="1"/>
</dbReference>
<keyword evidence="6" id="KW-0720">Serine protease</keyword>
<proteinExistence type="inferred from homology"/>
<feature type="transmembrane region" description="Helical" evidence="11">
    <location>
        <begin position="902"/>
        <end position="930"/>
    </location>
</feature>
<feature type="compositionally biased region" description="Basic and acidic residues" evidence="10">
    <location>
        <begin position="674"/>
        <end position="691"/>
    </location>
</feature>
<dbReference type="PANTHER" id="PTHR23501">
    <property type="entry name" value="MAJOR FACILITATOR SUPERFAMILY"/>
    <property type="match status" value="1"/>
</dbReference>
<reference evidence="13 14" key="1">
    <citation type="submission" date="2016-03" db="EMBL/GenBank/DDBJ databases">
        <title>Draft genome sequence of the Fonsecaea monophora CBS 269.37.</title>
        <authorList>
            <person name="Bombassaro A."/>
            <person name="Vinicius W.A."/>
            <person name="De Hoog S."/>
            <person name="Sun J."/>
            <person name="Souza E.M."/>
            <person name="Raittz R.T."/>
            <person name="Costa F."/>
            <person name="Leao A.C."/>
            <person name="Tadra-Sfeir M.Z."/>
            <person name="Baura V."/>
            <person name="Balsanelli E."/>
            <person name="Pedrosa F.O."/>
            <person name="Moreno L.F."/>
            <person name="Steffens M.B."/>
            <person name="Xi L."/>
            <person name="Bocca A.L."/>
            <person name="Felipe M.S."/>
            <person name="Teixeira M."/>
            <person name="Telles Filho F.Q."/>
            <person name="Azevedo C.M."/>
            <person name="Gomes R."/>
            <person name="Vicente V.A."/>
        </authorList>
    </citation>
    <scope>NUCLEOTIDE SEQUENCE [LARGE SCALE GENOMIC DNA]</scope>
    <source>
        <strain evidence="13 14">CBS 269.37</strain>
    </source>
</reference>
<feature type="domain" description="Major facilitator superfamily (MFS) profile" evidence="12">
    <location>
        <begin position="705"/>
        <end position="1209"/>
    </location>
</feature>
<name>A0A177FN25_9EURO</name>
<dbReference type="PROSITE" id="PS50850">
    <property type="entry name" value="MFS"/>
    <property type="match status" value="1"/>
</dbReference>
<sequence length="1249" mass="136674">MNLTTGETSLLYNGSDISEIVWVGQSDTSILYINGTNEEDNGGISLYAGDINAIDEAYLIASLPAPYSGLKAVVTPSGNINFLLSCLAWPNGTAYNEELAEEPLSSARIYTSIYVRHWDTWLTERRNAVFAGTLTGADRYSLGGSLKNLVTGLANVTRAESPVQPFGDSGDYDITPDGSTVAFLTKNIDLPLSNYTSSQIYLVPHNGSSLPVPINAFSGSSTPPNAKGASARPLFSPDGTKIAYFQMDGISYESDKNKIYIANVNTSNFNITSLAEDWDSTPDQLRWSADGTSLFVAAPDLGNERLFQVPLTAGPGFKPTNITNAGVVASFYVLPNGNLLVSDSKIWSSRDFYIIGPRGRLVTDLFRSNQVDPELAGLGPTDVSEFYTLGSFTRVQSWVIYPEGFNRSRKYPLAFIVHGGPQGGHYNSWSTRWNFKVWADQGYVVVAPNPTGSTGWGMALQDAIQGNWGSLPYEDLVAVWEHVNSTFDYIDTQNGIEAGASYGGYMTNWIQGHDLGRRFKALVTHDGMVNTVASYSTEELWFMQHDMNGTLWANRNEYDEWNPINHVDKWATPHFVVHNELDYRLPIAEGITLFNLLQERGVPSKFLSFPDENHWVLNRENSLVWHREIFAWINHYSGIKKVMPSDQKPPSAQAISPSSHDRTSPASSDTTIVDEEKNETAEETVRSRTDSESEEENQKALNAAWGKHGRTWMWIGELDYTTIYNYQNYAASDFGEIALLGALMTVGTIVAAVLKPPLAKISDVVGRAETYGAVIACYVVSYILCASARSFGQYIGGYIVYSVGQTGMQILNQIIVADITTSRWRGLANALVSLPFMIVPWCSAFIVDGALATIGWRWGIGMFAIIMPVCSLSVIVPLLGFQRRLERVRGGGAAKVRTKTTVRGFAAQIDLGGMLLLCGGCAMILLPVALAGNSNGSWRAPWVPTLIVLGVLCLVGLGVYESRFATKPAMPPRLFKNISVTLAFAIGFLDAFAYSVTHTYLYAWATVVHGLDPRDATFLTYTAGCVQVLTGLGTGFLMYRSRRYKWLLLIGVVVRLIGYGFMMRLRGADNSLAEIIAMQVVQGAGSGAVGTVVIVVAQVVVPRADLAHSTALELLCIYLGNSTGSAIAGTIYTSLFKGRLRFWLGPDTDPAAINSVYDSITAVVLPETGTAQRNAVNHAYSDILRFMTIAALVASAVPMVMVWFLPNLQLSDKHNLAGSPGGVDSGGPDRRRDTSDETRLQKWRRRIRW</sequence>
<dbReference type="InterPro" id="IPR036259">
    <property type="entry name" value="MFS_trans_sf"/>
</dbReference>
<feature type="transmembrane region" description="Helical" evidence="11">
    <location>
        <begin position="770"/>
        <end position="789"/>
    </location>
</feature>
<evidence type="ECO:0000256" key="7">
    <source>
        <dbReference type="ARBA" id="ARBA00022989"/>
    </source>
</evidence>
<evidence type="ECO:0000256" key="3">
    <source>
        <dbReference type="ARBA" id="ARBA00022670"/>
    </source>
</evidence>
<dbReference type="PANTHER" id="PTHR23501:SF200">
    <property type="entry name" value="TRANSPORTER, PUTATIVE (AFU_ORTHOLOGUE AFUA_3G01360)-RELATED"/>
    <property type="match status" value="1"/>
</dbReference>
<feature type="transmembrane region" description="Helical" evidence="11">
    <location>
        <begin position="1183"/>
        <end position="1205"/>
    </location>
</feature>
<evidence type="ECO:0000256" key="4">
    <source>
        <dbReference type="ARBA" id="ARBA00022692"/>
    </source>
</evidence>
<dbReference type="SUPFAM" id="SSF103473">
    <property type="entry name" value="MFS general substrate transporter"/>
    <property type="match status" value="1"/>
</dbReference>
<evidence type="ECO:0000256" key="5">
    <source>
        <dbReference type="ARBA" id="ARBA00022801"/>
    </source>
</evidence>
<dbReference type="Proteomes" id="UP000077002">
    <property type="component" value="Unassembled WGS sequence"/>
</dbReference>
<feature type="region of interest" description="Disordered" evidence="10">
    <location>
        <begin position="1216"/>
        <end position="1238"/>
    </location>
</feature>
<feature type="region of interest" description="Disordered" evidence="10">
    <location>
        <begin position="643"/>
        <end position="697"/>
    </location>
</feature>
<dbReference type="InterPro" id="IPR001375">
    <property type="entry name" value="Peptidase_S9_cat"/>
</dbReference>
<feature type="transmembrane region" description="Helical" evidence="11">
    <location>
        <begin position="1112"/>
        <end position="1135"/>
    </location>
</feature>
<dbReference type="Pfam" id="PF00326">
    <property type="entry name" value="Peptidase_S9"/>
    <property type="match status" value="1"/>
</dbReference>
<feature type="transmembrane region" description="Helical" evidence="11">
    <location>
        <begin position="737"/>
        <end position="758"/>
    </location>
</feature>
<feature type="compositionally biased region" description="Basic and acidic residues" evidence="10">
    <location>
        <begin position="1227"/>
        <end position="1238"/>
    </location>
</feature>
<keyword evidence="7 11" id="KW-1133">Transmembrane helix</keyword>
<evidence type="ECO:0000313" key="14">
    <source>
        <dbReference type="Proteomes" id="UP000077002"/>
    </source>
</evidence>
<dbReference type="InterPro" id="IPR020846">
    <property type="entry name" value="MFS_dom"/>
</dbReference>
<dbReference type="EMBL" id="LVKK01000001">
    <property type="protein sequence ID" value="OAG45648.1"/>
    <property type="molecule type" value="Genomic_DNA"/>
</dbReference>
<comment type="subcellular location">
    <subcellularLocation>
        <location evidence="1">Membrane</location>
        <topology evidence="1">Multi-pass membrane protein</topology>
    </subcellularLocation>
</comment>
<dbReference type="AlphaFoldDB" id="A0A177FN25"/>
<keyword evidence="8 11" id="KW-0472">Membrane</keyword>
<dbReference type="GO" id="GO:0015343">
    <property type="term" value="F:siderophore-iron transmembrane transporter activity"/>
    <property type="evidence" value="ECO:0007669"/>
    <property type="project" value="TreeGrafter"/>
</dbReference>
<evidence type="ECO:0000256" key="8">
    <source>
        <dbReference type="ARBA" id="ARBA00023136"/>
    </source>
</evidence>
<comment type="caution">
    <text evidence="13">The sequence shown here is derived from an EMBL/GenBank/DDBJ whole genome shotgun (WGS) entry which is preliminary data.</text>
</comment>
<feature type="transmembrane region" description="Helical" evidence="11">
    <location>
        <begin position="942"/>
        <end position="962"/>
    </location>
</feature>
<dbReference type="GeneID" id="34595466"/>
<dbReference type="GO" id="GO:0005886">
    <property type="term" value="C:plasma membrane"/>
    <property type="evidence" value="ECO:0007669"/>
    <property type="project" value="TreeGrafter"/>
</dbReference>
<dbReference type="SUPFAM" id="SSF53474">
    <property type="entry name" value="alpha/beta-Hydrolases"/>
    <property type="match status" value="1"/>
</dbReference>
<dbReference type="SUPFAM" id="SSF69304">
    <property type="entry name" value="Tricorn protease N-terminal domain"/>
    <property type="match status" value="1"/>
</dbReference>
<feature type="transmembrane region" description="Helical" evidence="11">
    <location>
        <begin position="827"/>
        <end position="846"/>
    </location>
</feature>
<evidence type="ECO:0000256" key="10">
    <source>
        <dbReference type="SAM" id="MobiDB-lite"/>
    </source>
</evidence>
<dbReference type="InterPro" id="IPR011701">
    <property type="entry name" value="MFS"/>
</dbReference>
<dbReference type="GO" id="GO:0006508">
    <property type="term" value="P:proteolysis"/>
    <property type="evidence" value="ECO:0007669"/>
    <property type="project" value="UniProtKB-KW"/>
</dbReference>
<dbReference type="OrthoDB" id="416344at2759"/>
<keyword evidence="4 11" id="KW-0812">Transmembrane</keyword>
<keyword evidence="14" id="KW-1185">Reference proteome</keyword>
<keyword evidence="5" id="KW-0378">Hydrolase</keyword>
<organism evidence="13 14">
    <name type="scientific">Fonsecaea monophora</name>
    <dbReference type="NCBI Taxonomy" id="254056"/>
    <lineage>
        <taxon>Eukaryota</taxon>
        <taxon>Fungi</taxon>
        <taxon>Dikarya</taxon>
        <taxon>Ascomycota</taxon>
        <taxon>Pezizomycotina</taxon>
        <taxon>Eurotiomycetes</taxon>
        <taxon>Chaetothyriomycetidae</taxon>
        <taxon>Chaetothyriales</taxon>
        <taxon>Herpotrichiellaceae</taxon>
        <taxon>Fonsecaea</taxon>
    </lineage>
</organism>
<dbReference type="RefSeq" id="XP_022517600.1">
    <property type="nucleotide sequence ID" value="XM_022650274.1"/>
</dbReference>
<feature type="transmembrane region" description="Helical" evidence="11">
    <location>
        <begin position="858"/>
        <end position="881"/>
    </location>
</feature>
<evidence type="ECO:0000259" key="12">
    <source>
        <dbReference type="PROSITE" id="PS50850"/>
    </source>
</evidence>
<accession>A0A177FN25</accession>
<comment type="similarity">
    <text evidence="2">Belongs to the peptidase S9C family.</text>
</comment>
<evidence type="ECO:0000256" key="1">
    <source>
        <dbReference type="ARBA" id="ARBA00004141"/>
    </source>
</evidence>
<dbReference type="Gene3D" id="3.40.50.1820">
    <property type="entry name" value="alpha/beta hydrolase"/>
    <property type="match status" value="1"/>
</dbReference>
<feature type="transmembrane region" description="Helical" evidence="11">
    <location>
        <begin position="974"/>
        <end position="996"/>
    </location>
</feature>
<dbReference type="Gene3D" id="1.20.1250.20">
    <property type="entry name" value="MFS general substrate transporter like domains"/>
    <property type="match status" value="2"/>
</dbReference>
<evidence type="ECO:0000256" key="11">
    <source>
        <dbReference type="SAM" id="Phobius"/>
    </source>
</evidence>
<dbReference type="FunFam" id="3.40.50.1820:FF:000028">
    <property type="entry name" value="S9 family peptidase"/>
    <property type="match status" value="1"/>
</dbReference>
<dbReference type="GO" id="GO:0008236">
    <property type="term" value="F:serine-type peptidase activity"/>
    <property type="evidence" value="ECO:0007669"/>
    <property type="project" value="UniProtKB-KW"/>
</dbReference>
<feature type="compositionally biased region" description="Polar residues" evidence="10">
    <location>
        <begin position="648"/>
        <end position="671"/>
    </location>
</feature>
<evidence type="ECO:0000256" key="9">
    <source>
        <dbReference type="ARBA" id="ARBA00032829"/>
    </source>
</evidence>
<feature type="transmembrane region" description="Helical" evidence="11">
    <location>
        <begin position="1016"/>
        <end position="1039"/>
    </location>
</feature>
<feature type="transmembrane region" description="Helical" evidence="11">
    <location>
        <begin position="1046"/>
        <end position="1063"/>
    </location>
</feature>
<protein>
    <recommendedName>
        <fullName evidence="9">Dipeptidyl-peptidase V</fullName>
    </recommendedName>
</protein>
<keyword evidence="3" id="KW-0645">Protease</keyword>
<dbReference type="InterPro" id="IPR011042">
    <property type="entry name" value="6-blade_b-propeller_TolB-like"/>
</dbReference>
<dbReference type="InterPro" id="IPR029058">
    <property type="entry name" value="AB_hydrolase_fold"/>
</dbReference>
<evidence type="ECO:0000256" key="6">
    <source>
        <dbReference type="ARBA" id="ARBA00022825"/>
    </source>
</evidence>
<feature type="transmembrane region" description="Helical" evidence="11">
    <location>
        <begin position="1075"/>
        <end position="1100"/>
    </location>
</feature>
<evidence type="ECO:0000256" key="2">
    <source>
        <dbReference type="ARBA" id="ARBA00010040"/>
    </source>
</evidence>
<feature type="transmembrane region" description="Helical" evidence="11">
    <location>
        <begin position="795"/>
        <end position="815"/>
    </location>
</feature>